<dbReference type="Pfam" id="PF12770">
    <property type="entry name" value="CHAT"/>
    <property type="match status" value="1"/>
</dbReference>
<gene>
    <name evidence="2" type="ORF">FA13DRAFT_201962</name>
</gene>
<dbReference type="InterPro" id="IPR024983">
    <property type="entry name" value="CHAT_dom"/>
</dbReference>
<feature type="domain" description="CHAT" evidence="1">
    <location>
        <begin position="1038"/>
        <end position="1333"/>
    </location>
</feature>
<reference evidence="2 3" key="1">
    <citation type="journal article" date="2019" name="Nat. Ecol. Evol.">
        <title>Megaphylogeny resolves global patterns of mushroom evolution.</title>
        <authorList>
            <person name="Varga T."/>
            <person name="Krizsan K."/>
            <person name="Foldi C."/>
            <person name="Dima B."/>
            <person name="Sanchez-Garcia M."/>
            <person name="Sanchez-Ramirez S."/>
            <person name="Szollosi G.J."/>
            <person name="Szarkandi J.G."/>
            <person name="Papp V."/>
            <person name="Albert L."/>
            <person name="Andreopoulos W."/>
            <person name="Angelini C."/>
            <person name="Antonin V."/>
            <person name="Barry K.W."/>
            <person name="Bougher N.L."/>
            <person name="Buchanan P."/>
            <person name="Buyck B."/>
            <person name="Bense V."/>
            <person name="Catcheside P."/>
            <person name="Chovatia M."/>
            <person name="Cooper J."/>
            <person name="Damon W."/>
            <person name="Desjardin D."/>
            <person name="Finy P."/>
            <person name="Geml J."/>
            <person name="Haridas S."/>
            <person name="Hughes K."/>
            <person name="Justo A."/>
            <person name="Karasinski D."/>
            <person name="Kautmanova I."/>
            <person name="Kiss B."/>
            <person name="Kocsube S."/>
            <person name="Kotiranta H."/>
            <person name="LaButti K.M."/>
            <person name="Lechner B.E."/>
            <person name="Liimatainen K."/>
            <person name="Lipzen A."/>
            <person name="Lukacs Z."/>
            <person name="Mihaltcheva S."/>
            <person name="Morgado L.N."/>
            <person name="Niskanen T."/>
            <person name="Noordeloos M.E."/>
            <person name="Ohm R.A."/>
            <person name="Ortiz-Santana B."/>
            <person name="Ovrebo C."/>
            <person name="Racz N."/>
            <person name="Riley R."/>
            <person name="Savchenko A."/>
            <person name="Shiryaev A."/>
            <person name="Soop K."/>
            <person name="Spirin V."/>
            <person name="Szebenyi C."/>
            <person name="Tomsovsky M."/>
            <person name="Tulloss R.E."/>
            <person name="Uehling J."/>
            <person name="Grigoriev I.V."/>
            <person name="Vagvolgyi C."/>
            <person name="Papp T."/>
            <person name="Martin F.M."/>
            <person name="Miettinen O."/>
            <person name="Hibbett D.S."/>
            <person name="Nagy L.G."/>
        </authorList>
    </citation>
    <scope>NUCLEOTIDE SEQUENCE [LARGE SCALE GENOMIC DNA]</scope>
    <source>
        <strain evidence="2 3">FP101781</strain>
    </source>
</reference>
<dbReference type="Gene3D" id="1.25.40.10">
    <property type="entry name" value="Tetratricopeptide repeat domain"/>
    <property type="match status" value="1"/>
</dbReference>
<accession>A0A4Y7SFV7</accession>
<comment type="caution">
    <text evidence="2">The sequence shown here is derived from an EMBL/GenBank/DDBJ whole genome shotgun (WGS) entry which is preliminary data.</text>
</comment>
<evidence type="ECO:0000313" key="2">
    <source>
        <dbReference type="EMBL" id="TEB20762.1"/>
    </source>
</evidence>
<evidence type="ECO:0000313" key="3">
    <source>
        <dbReference type="Proteomes" id="UP000298030"/>
    </source>
</evidence>
<organism evidence="2 3">
    <name type="scientific">Coprinellus micaceus</name>
    <name type="common">Glistening ink-cap mushroom</name>
    <name type="synonym">Coprinus micaceus</name>
    <dbReference type="NCBI Taxonomy" id="71717"/>
    <lineage>
        <taxon>Eukaryota</taxon>
        <taxon>Fungi</taxon>
        <taxon>Dikarya</taxon>
        <taxon>Basidiomycota</taxon>
        <taxon>Agaricomycotina</taxon>
        <taxon>Agaricomycetes</taxon>
        <taxon>Agaricomycetidae</taxon>
        <taxon>Agaricales</taxon>
        <taxon>Agaricineae</taxon>
        <taxon>Psathyrellaceae</taxon>
        <taxon>Coprinellus</taxon>
    </lineage>
</organism>
<dbReference type="InterPro" id="IPR011990">
    <property type="entry name" value="TPR-like_helical_dom_sf"/>
</dbReference>
<evidence type="ECO:0000259" key="1">
    <source>
        <dbReference type="Pfam" id="PF12770"/>
    </source>
</evidence>
<dbReference type="EMBL" id="QPFP01000132">
    <property type="protein sequence ID" value="TEB20762.1"/>
    <property type="molecule type" value="Genomic_DNA"/>
</dbReference>
<name>A0A4Y7SFV7_COPMI</name>
<dbReference type="Proteomes" id="UP000298030">
    <property type="component" value="Unassembled WGS sequence"/>
</dbReference>
<protein>
    <recommendedName>
        <fullName evidence="1">CHAT domain-containing protein</fullName>
    </recommendedName>
</protein>
<dbReference type="SUPFAM" id="SSF48452">
    <property type="entry name" value="TPR-like"/>
    <property type="match status" value="1"/>
</dbReference>
<proteinExistence type="predicted"/>
<dbReference type="OrthoDB" id="9991317at2759"/>
<keyword evidence="3" id="KW-1185">Reference proteome</keyword>
<sequence>MGTIDCQWALIRVHSRLYVTDIAIDWPHGERGGDAPLDLTEVCLFGISGHDDGKCVSLRQSTPGRWEANGAYELARDAEGVDCILKSGDGSDVGCAYLPCAKPKDAEGLEGHVSVRVQDVSMFDEEIRLTIAWDVAEIPEEHRPPTTNHRIIPAPDILYAYHPALDRQTLGNATKLFSRAQSTRSVADLSEGISIIENALHVATEGHPMHPLLLSNLGVFLLRRFQWDRASCDLDKATAALSTALKHIPHGHPNIGVLAQNLGAAFNEQYERSGDLSFVERAISAFRIAVMPDSHGMEPNCISTAQIVASVAHGCGEQVLGSLGALGSVLRVRFEHSSDVRDATDRVAVYRKSLALTPPWHPSVPQIITRIGSALAHAYEHSGNSCDIDEALELHRKAVSLTLGRDPEPMGDLGKAFHIRFGRTGDLTDIDEAISAHRRTVELFQAGDECLPVALSNLGASLVSRFKDVGDLRDAAEAIAVQHKAVGITPQSPRVLSFTLESLAISFLIRFAHTTEDSDVSEAIYAIRRAVQLTNPPIPHRVSVLGNALSLRFSSSGDRSDIDEAISMQQTAVSLTCNTDPNLPRHLTNLGSSLIQRYKSMAEPSDIDAAISALEKAVELTPEGHADLPVRLDHLGSAHSFRLLHSVDLVGRAKAIASLGSTDDTKQFASVNDGICVFYKAIGENLQTSPGTKEYSGDNDKVIEILQKAVELTPEGHAMLPSRLAHLSWGLQRRFMTSGDRPTLTKVLSVLKRAATCTPGPPHDRLTAAITWAELLALEWPSPDTIPAFGTAMDLVALVAGLERSVELRHSQLREVSDLPLRAAVAACELGRLDKAIEWLEQGRCLVWRQLTNLRTPLDALRAHDAQLAEEVMGVSKRLEDTGASRRRPDAGMTQSERISLEAEARNQLQLARQWDDLLAKVRAIPEFEDFLKPTPYSTILRHLPDSGPIVVINVHEHQCDAFALLAGLDEPLHVPLPDLSLEKVVKYQIDLGSHLGKQGLRMRSEEEDDVDQDDPNRLIVRYRRRPAGSEDVTRNALKCLWVEIVKPVLDALGFSNAKDSPQESLPRIWWCPTGPLSFLPIHAAGVYCEVNGECLLDYAVSSYTPTVTAVTERVKRDGSIDEEKCGLLLTSQPKAPGASRIMGTTKEVASVHTQAATYGVRTLKLGGDELSADQCLKRMGDFSSVHLACHASQNASEPLQSRFLFHKGHLTLNSIMQKNLKHADLAFLSACQTSTGEATLAEEAVHLAAGMLAAGYRRVVATMWSINDACAPEVANDFYEYLWTHRGEGSGTRFDGALSAHALHYAIQKLRRRLKGDPEQSLLAWVPYVHFGY</sequence>
<dbReference type="STRING" id="71717.A0A4Y7SFV7"/>